<evidence type="ECO:0000313" key="1">
    <source>
        <dbReference type="EMBL" id="RLP09911.1"/>
    </source>
</evidence>
<accession>A0A383S7K8</accession>
<dbReference type="AlphaFoldDB" id="A0A383S7K8"/>
<reference evidence="1 4" key="3">
    <citation type="submission" date="2018-10" db="EMBL/GenBank/DDBJ databases">
        <title>Propionibacterium australiense Genome Sequencing and Assembly.</title>
        <authorList>
            <person name="Bernier A.-M."/>
            <person name="Bernard K."/>
        </authorList>
    </citation>
    <scope>NUCLEOTIDE SEQUENCE [LARGE SCALE GENOMIC DNA]</scope>
    <source>
        <strain evidence="1 4">NML98A078</strain>
    </source>
</reference>
<evidence type="ECO:0000313" key="3">
    <source>
        <dbReference type="Proteomes" id="UP000263928"/>
    </source>
</evidence>
<organism evidence="2 3">
    <name type="scientific">Propionibacterium australiense</name>
    <dbReference type="NCBI Taxonomy" id="119981"/>
    <lineage>
        <taxon>Bacteria</taxon>
        <taxon>Bacillati</taxon>
        <taxon>Actinomycetota</taxon>
        <taxon>Actinomycetes</taxon>
        <taxon>Propionibacteriales</taxon>
        <taxon>Propionibacteriaceae</taxon>
        <taxon>Propionibacterium</taxon>
    </lineage>
</organism>
<reference evidence="2" key="2">
    <citation type="submission" date="2018-08" db="EMBL/GenBank/DDBJ databases">
        <authorList>
            <person name="Ferrada E.E."/>
            <person name="Latorre B.A."/>
        </authorList>
    </citation>
    <scope>NUCLEOTIDE SEQUENCE [LARGE SCALE GENOMIC DNA]</scope>
    <source>
        <strain evidence="2">Propionibacterium_australiense1</strain>
    </source>
</reference>
<dbReference type="Proteomes" id="UP000263928">
    <property type="component" value="Unassembled WGS sequence"/>
</dbReference>
<protein>
    <submittedName>
        <fullName evidence="2">Uncharacterized protein</fullName>
    </submittedName>
</protein>
<reference evidence="3" key="1">
    <citation type="submission" date="2018-08" db="EMBL/GenBank/DDBJ databases">
        <authorList>
            <person name="Hornung B."/>
        </authorList>
    </citation>
    <scope>NUCLEOTIDE SEQUENCE [LARGE SCALE GENOMIC DNA]</scope>
</reference>
<sequence length="83" mass="8856">MLDRNRDIGDVGPAVLDCRDGPVVVAVDCCVPAVPPVGRSGEPVRLSCIPRPRTSRAAVTSPAITVVFLVIRHCHPPQQPVRP</sequence>
<dbReference type="Proteomes" id="UP000279336">
    <property type="component" value="Unassembled WGS sequence"/>
</dbReference>
<dbReference type="EMBL" id="RCIW01000009">
    <property type="protein sequence ID" value="RLP09911.1"/>
    <property type="molecule type" value="Genomic_DNA"/>
</dbReference>
<proteinExistence type="predicted"/>
<evidence type="ECO:0000313" key="2">
    <source>
        <dbReference type="EMBL" id="SYZ33823.1"/>
    </source>
</evidence>
<name>A0A383S7K8_9ACTN</name>
<gene>
    <name evidence="1" type="ORF">D7U36_06985</name>
    <name evidence="2" type="ORF">PROPAUS_1776</name>
</gene>
<keyword evidence="3" id="KW-1185">Reference proteome</keyword>
<evidence type="ECO:0000313" key="4">
    <source>
        <dbReference type="Proteomes" id="UP000279336"/>
    </source>
</evidence>
<dbReference type="EMBL" id="UNQJ01000013">
    <property type="protein sequence ID" value="SYZ33823.1"/>
    <property type="molecule type" value="Genomic_DNA"/>
</dbReference>